<name>A0A8X6RS83_TRICX</name>
<comment type="caution">
    <text evidence="1">The sequence shown here is derived from an EMBL/GenBank/DDBJ whole genome shotgun (WGS) entry which is preliminary data.</text>
</comment>
<dbReference type="SUPFAM" id="SSF56219">
    <property type="entry name" value="DNase I-like"/>
    <property type="match status" value="1"/>
</dbReference>
<dbReference type="AlphaFoldDB" id="A0A8X6RS83"/>
<reference evidence="1" key="1">
    <citation type="submission" date="2020-08" db="EMBL/GenBank/DDBJ databases">
        <title>Multicomponent nature underlies the extraordinary mechanical properties of spider dragline silk.</title>
        <authorList>
            <person name="Kono N."/>
            <person name="Nakamura H."/>
            <person name="Mori M."/>
            <person name="Yoshida Y."/>
            <person name="Ohtoshi R."/>
            <person name="Malay A.D."/>
            <person name="Moran D.A.P."/>
            <person name="Tomita M."/>
            <person name="Numata K."/>
            <person name="Arakawa K."/>
        </authorList>
    </citation>
    <scope>NUCLEOTIDE SEQUENCE</scope>
</reference>
<organism evidence="1 2">
    <name type="scientific">Trichonephila clavipes</name>
    <name type="common">Golden silk orbweaver</name>
    <name type="synonym">Nephila clavipes</name>
    <dbReference type="NCBI Taxonomy" id="2585209"/>
    <lineage>
        <taxon>Eukaryota</taxon>
        <taxon>Metazoa</taxon>
        <taxon>Ecdysozoa</taxon>
        <taxon>Arthropoda</taxon>
        <taxon>Chelicerata</taxon>
        <taxon>Arachnida</taxon>
        <taxon>Araneae</taxon>
        <taxon>Araneomorphae</taxon>
        <taxon>Entelegynae</taxon>
        <taxon>Araneoidea</taxon>
        <taxon>Nephilidae</taxon>
        <taxon>Trichonephila</taxon>
    </lineage>
</organism>
<accession>A0A8X6RS83</accession>
<evidence type="ECO:0008006" key="3">
    <source>
        <dbReference type="Google" id="ProtNLM"/>
    </source>
</evidence>
<evidence type="ECO:0000313" key="2">
    <source>
        <dbReference type="Proteomes" id="UP000887159"/>
    </source>
</evidence>
<protein>
    <recommendedName>
        <fullName evidence="3">Endonuclease/exonuclease/phosphatase domain-containing protein</fullName>
    </recommendedName>
</protein>
<dbReference type="InterPro" id="IPR036691">
    <property type="entry name" value="Endo/exonu/phosph_ase_sf"/>
</dbReference>
<gene>
    <name evidence="1" type="ORF">TNCV_5026581</name>
</gene>
<sequence>MLTKSRQVASGILIRVKRELTADFRIIKMMEVDSDKSEVVHLDVWKCGVHFKILSICIPHCNHPDFSYVNHVKHSIFIRDFNAPSSVWGYSDTNEFDRRIQDFLNSTTFELLYKKKDPLTYLPYNARSKVYDGIGILKRADNPSKTTYFTERGMMSECVRKDRRQTPAYIAEDTYFSKTSFEGIHSFWKADAESDVYDNCSNLSKRPLIRVIEYLLYCLKKYIIKNASFTI</sequence>
<dbReference type="EMBL" id="BMAU01021213">
    <property type="protein sequence ID" value="GFX99605.1"/>
    <property type="molecule type" value="Genomic_DNA"/>
</dbReference>
<evidence type="ECO:0000313" key="1">
    <source>
        <dbReference type="EMBL" id="GFX99605.1"/>
    </source>
</evidence>
<dbReference type="Gene3D" id="3.60.10.10">
    <property type="entry name" value="Endonuclease/exonuclease/phosphatase"/>
    <property type="match status" value="1"/>
</dbReference>
<proteinExistence type="predicted"/>
<dbReference type="Proteomes" id="UP000887159">
    <property type="component" value="Unassembled WGS sequence"/>
</dbReference>
<keyword evidence="2" id="KW-1185">Reference proteome</keyword>